<name>A0A438I581_VITVI</name>
<evidence type="ECO:0000313" key="2">
    <source>
        <dbReference type="Proteomes" id="UP000288805"/>
    </source>
</evidence>
<dbReference type="AlphaFoldDB" id="A0A438I581"/>
<comment type="caution">
    <text evidence="1">The sequence shown here is derived from an EMBL/GenBank/DDBJ whole genome shotgun (WGS) entry which is preliminary data.</text>
</comment>
<reference evidence="1 2" key="1">
    <citation type="journal article" date="2018" name="PLoS Genet.">
        <title>Population sequencing reveals clonal diversity and ancestral inbreeding in the grapevine cultivar Chardonnay.</title>
        <authorList>
            <person name="Roach M.J."/>
            <person name="Johnson D.L."/>
            <person name="Bohlmann J."/>
            <person name="van Vuuren H.J."/>
            <person name="Jones S.J."/>
            <person name="Pretorius I.S."/>
            <person name="Schmidt S.A."/>
            <person name="Borneman A.R."/>
        </authorList>
    </citation>
    <scope>NUCLEOTIDE SEQUENCE [LARGE SCALE GENOMIC DNA]</scope>
    <source>
        <strain evidence="2">cv. Chardonnay</strain>
        <tissue evidence="1">Leaf</tissue>
    </source>
</reference>
<accession>A0A438I581</accession>
<evidence type="ECO:0000313" key="1">
    <source>
        <dbReference type="EMBL" id="RVW91864.1"/>
    </source>
</evidence>
<gene>
    <name evidence="1" type="ORF">CK203_030180</name>
</gene>
<protein>
    <submittedName>
        <fullName evidence="1">Uncharacterized protein</fullName>
    </submittedName>
</protein>
<proteinExistence type="predicted"/>
<dbReference type="Proteomes" id="UP000288805">
    <property type="component" value="Unassembled WGS sequence"/>
</dbReference>
<dbReference type="EMBL" id="QGNW01000141">
    <property type="protein sequence ID" value="RVW91864.1"/>
    <property type="molecule type" value="Genomic_DNA"/>
</dbReference>
<organism evidence="1 2">
    <name type="scientific">Vitis vinifera</name>
    <name type="common">Grape</name>
    <dbReference type="NCBI Taxonomy" id="29760"/>
    <lineage>
        <taxon>Eukaryota</taxon>
        <taxon>Viridiplantae</taxon>
        <taxon>Streptophyta</taxon>
        <taxon>Embryophyta</taxon>
        <taxon>Tracheophyta</taxon>
        <taxon>Spermatophyta</taxon>
        <taxon>Magnoliopsida</taxon>
        <taxon>eudicotyledons</taxon>
        <taxon>Gunneridae</taxon>
        <taxon>Pentapetalae</taxon>
        <taxon>rosids</taxon>
        <taxon>Vitales</taxon>
        <taxon>Vitaceae</taxon>
        <taxon>Viteae</taxon>
        <taxon>Vitis</taxon>
    </lineage>
</organism>
<sequence length="60" mass="7072">MLSWRNRILEFMAKDVVSRVIQKRSLLLIQEPAALVGVEEQLQFIEKESKSTRIHDQYSL</sequence>